<proteinExistence type="inferred from homology"/>
<dbReference type="AlphaFoldDB" id="A0A061BQ33"/>
<dbReference type="GO" id="GO:0004001">
    <property type="term" value="F:adenosine kinase activity"/>
    <property type="evidence" value="ECO:0007669"/>
    <property type="project" value="UniProtKB-UniRule"/>
</dbReference>
<dbReference type="PROSITE" id="PS00584">
    <property type="entry name" value="PFKB_KINASES_2"/>
    <property type="match status" value="1"/>
</dbReference>
<dbReference type="Gene3D" id="3.40.1190.20">
    <property type="match status" value="1"/>
</dbReference>
<dbReference type="InterPro" id="IPR011611">
    <property type="entry name" value="PfkB_dom"/>
</dbReference>
<comment type="similarity">
    <text evidence="3 11">Belongs to the carbohydrate kinase PfkB family.</text>
</comment>
<name>A0A061BQ33_RHOTO</name>
<evidence type="ECO:0000256" key="11">
    <source>
        <dbReference type="RuleBase" id="RU368116"/>
    </source>
</evidence>
<dbReference type="GO" id="GO:0005524">
    <property type="term" value="F:ATP binding"/>
    <property type="evidence" value="ECO:0007669"/>
    <property type="project" value="UniProtKB-UniRule"/>
</dbReference>
<sequence>MSNSPLLLLAMGNPLLDMSVTDAPELLEKYNLKPNDAVLAEGKQSEIYDDLQKNYKVLYVAGGAAQNCARGAQYVLPEGSTAYLGCVGSDSLADQLRAANDREGLQSAYQVVEDKPTGACAVVITGHNRSLCTTLGAAESFSPSHLSKPEIASLIDRAQNFYLGGFFLTHGLESALILAKHAAEKNKPFAMNLSAPFIPQFFKSQVDEMLPYVDVLIGNESEAQAYADSHEWNTKDLAEIATKLASLPKKNSSLPRLVVITQGSESTIVASSSPSDSGLSSSPKTYPVSKLPSSAIVDTNGAGDAFAGGFLGARAMGKSVDESVEVGHKLGAMCVGLNGPSFKFPKVDVL</sequence>
<evidence type="ECO:0000256" key="6">
    <source>
        <dbReference type="ARBA" id="ARBA00022726"/>
    </source>
</evidence>
<dbReference type="InterPro" id="IPR029056">
    <property type="entry name" value="Ribokinase-like"/>
</dbReference>
<dbReference type="PANTHER" id="PTHR45769:SF3">
    <property type="entry name" value="ADENOSINE KINASE"/>
    <property type="match status" value="1"/>
</dbReference>
<dbReference type="UniPathway" id="UPA00588">
    <property type="reaction ID" value="UER00659"/>
</dbReference>
<dbReference type="GO" id="GO:0044209">
    <property type="term" value="P:AMP salvage"/>
    <property type="evidence" value="ECO:0007669"/>
    <property type="project" value="UniProtKB-UniRule"/>
</dbReference>
<dbReference type="InterPro" id="IPR001805">
    <property type="entry name" value="Adenokinase"/>
</dbReference>
<evidence type="ECO:0000256" key="7">
    <source>
        <dbReference type="ARBA" id="ARBA00022741"/>
    </source>
</evidence>
<dbReference type="EC" id="2.7.1.20" evidence="4 11"/>
<comment type="catalytic activity">
    <reaction evidence="11">
        <text>adenosine + ATP = AMP + ADP + H(+)</text>
        <dbReference type="Rhea" id="RHEA:20824"/>
        <dbReference type="ChEBI" id="CHEBI:15378"/>
        <dbReference type="ChEBI" id="CHEBI:16335"/>
        <dbReference type="ChEBI" id="CHEBI:30616"/>
        <dbReference type="ChEBI" id="CHEBI:456215"/>
        <dbReference type="ChEBI" id="CHEBI:456216"/>
        <dbReference type="EC" id="2.7.1.20"/>
    </reaction>
</comment>
<keyword evidence="6 11" id="KW-0660">Purine salvage</keyword>
<feature type="active site" description="Proton acceptor" evidence="10">
    <location>
        <position position="304"/>
    </location>
</feature>
<dbReference type="PRINTS" id="PR00989">
    <property type="entry name" value="ADENOKINASE"/>
</dbReference>
<organism evidence="14">
    <name type="scientific">Rhodotorula toruloides</name>
    <name type="common">Yeast</name>
    <name type="synonym">Rhodosporidium toruloides</name>
    <dbReference type="NCBI Taxonomy" id="5286"/>
    <lineage>
        <taxon>Eukaryota</taxon>
        <taxon>Fungi</taxon>
        <taxon>Dikarya</taxon>
        <taxon>Basidiomycota</taxon>
        <taxon>Pucciniomycotina</taxon>
        <taxon>Microbotryomycetes</taxon>
        <taxon>Sporidiobolales</taxon>
        <taxon>Sporidiobolaceae</taxon>
        <taxon>Rhodotorula</taxon>
    </lineage>
</organism>
<dbReference type="EMBL" id="LK052958">
    <property type="protein sequence ID" value="CDR49159.1"/>
    <property type="molecule type" value="Genomic_DNA"/>
</dbReference>
<dbReference type="SUPFAM" id="SSF53613">
    <property type="entry name" value="Ribokinase-like"/>
    <property type="match status" value="1"/>
</dbReference>
<evidence type="ECO:0000256" key="9">
    <source>
        <dbReference type="ARBA" id="ARBA00022840"/>
    </source>
</evidence>
<keyword evidence="9 11" id="KW-0067">ATP-binding</keyword>
<comment type="pathway">
    <text evidence="2 11">Purine metabolism; AMP biosynthesis via salvage pathway; AMP from adenosine: step 1/1.</text>
</comment>
<feature type="compositionally biased region" description="Low complexity" evidence="12">
    <location>
        <begin position="271"/>
        <end position="282"/>
    </location>
</feature>
<evidence type="ECO:0000259" key="13">
    <source>
        <dbReference type="Pfam" id="PF00294"/>
    </source>
</evidence>
<dbReference type="GO" id="GO:0005634">
    <property type="term" value="C:nucleus"/>
    <property type="evidence" value="ECO:0007669"/>
    <property type="project" value="TreeGrafter"/>
</dbReference>
<evidence type="ECO:0000256" key="3">
    <source>
        <dbReference type="ARBA" id="ARBA00010688"/>
    </source>
</evidence>
<dbReference type="OrthoDB" id="432447at2759"/>
<dbReference type="Pfam" id="PF00294">
    <property type="entry name" value="PfkB"/>
    <property type="match status" value="1"/>
</dbReference>
<evidence type="ECO:0000256" key="5">
    <source>
        <dbReference type="ARBA" id="ARBA00022679"/>
    </source>
</evidence>
<dbReference type="GO" id="GO:0005829">
    <property type="term" value="C:cytosol"/>
    <property type="evidence" value="ECO:0007669"/>
    <property type="project" value="TreeGrafter"/>
</dbReference>
<dbReference type="Gene3D" id="3.30.1110.10">
    <property type="match status" value="1"/>
</dbReference>
<evidence type="ECO:0000313" key="14">
    <source>
        <dbReference type="EMBL" id="CDR49159.1"/>
    </source>
</evidence>
<dbReference type="InterPro" id="IPR002173">
    <property type="entry name" value="Carboh/pur_kinase_PfkB_CS"/>
</dbReference>
<reference evidence="14" key="1">
    <citation type="journal article" date="2014" name="Genome Announc.">
        <title>Draft genome sequence of Rhodosporidium toruloides CECT1137, an oleaginous yeast of biotechnological interest.</title>
        <authorList>
            <person name="Morin N."/>
            <person name="Calcas X."/>
            <person name="Devillers H."/>
            <person name="Durrens P."/>
            <person name="Sherman D.J."/>
            <person name="Nicaud J.-M."/>
            <person name="Neuveglise C."/>
        </authorList>
    </citation>
    <scope>NUCLEOTIDE SEQUENCE</scope>
    <source>
        <strain evidence="14">CECT1137</strain>
    </source>
</reference>
<dbReference type="GO" id="GO:0006166">
    <property type="term" value="P:purine ribonucleoside salvage"/>
    <property type="evidence" value="ECO:0007669"/>
    <property type="project" value="UniProtKB-KW"/>
</dbReference>
<evidence type="ECO:0000256" key="2">
    <source>
        <dbReference type="ARBA" id="ARBA00004801"/>
    </source>
</evidence>
<evidence type="ECO:0000256" key="1">
    <source>
        <dbReference type="ARBA" id="ARBA00001946"/>
    </source>
</evidence>
<evidence type="ECO:0000256" key="4">
    <source>
        <dbReference type="ARBA" id="ARBA00012119"/>
    </source>
</evidence>
<gene>
    <name evidence="14" type="ORF">RHTO0S_23e01926g</name>
</gene>
<keyword evidence="8 11" id="KW-0418">Kinase</keyword>
<feature type="domain" description="Carbohydrate kinase PfkB" evidence="13">
    <location>
        <begin position="35"/>
        <end position="345"/>
    </location>
</feature>
<evidence type="ECO:0000256" key="12">
    <source>
        <dbReference type="SAM" id="MobiDB-lite"/>
    </source>
</evidence>
<keyword evidence="11" id="KW-0460">Magnesium</keyword>
<dbReference type="GO" id="GO:0006144">
    <property type="term" value="P:purine nucleobase metabolic process"/>
    <property type="evidence" value="ECO:0007669"/>
    <property type="project" value="TreeGrafter"/>
</dbReference>
<evidence type="ECO:0000256" key="8">
    <source>
        <dbReference type="ARBA" id="ARBA00022777"/>
    </source>
</evidence>
<evidence type="ECO:0000256" key="10">
    <source>
        <dbReference type="PIRSR" id="PIRSR601805-1"/>
    </source>
</evidence>
<protein>
    <recommendedName>
        <fullName evidence="4 11">Adenosine kinase</fullName>
        <shortName evidence="11">AK</shortName>
        <ecNumber evidence="4 11">2.7.1.20</ecNumber>
    </recommendedName>
    <alternativeName>
        <fullName evidence="11">Adenosine 5'-phosphotransferase</fullName>
    </alternativeName>
</protein>
<dbReference type="FunFam" id="3.40.1190.20:FF:000014">
    <property type="entry name" value="ADO1p Adenosine kinase"/>
    <property type="match status" value="1"/>
</dbReference>
<keyword evidence="5 11" id="KW-0808">Transferase</keyword>
<dbReference type="PANTHER" id="PTHR45769">
    <property type="entry name" value="ADENOSINE KINASE"/>
    <property type="match status" value="1"/>
</dbReference>
<comment type="cofactor">
    <cofactor evidence="1 11">
        <name>Mg(2+)</name>
        <dbReference type="ChEBI" id="CHEBI:18420"/>
    </cofactor>
</comment>
<keyword evidence="7 11" id="KW-0547">Nucleotide-binding</keyword>
<accession>A0A061BQ33</accession>
<comment type="function">
    <text evidence="11">ATP dependent phosphorylation of adenosine and other related nucleoside analogs to monophosphate derivatives.</text>
</comment>
<dbReference type="CDD" id="cd01168">
    <property type="entry name" value="adenosine_kinase"/>
    <property type="match status" value="1"/>
</dbReference>
<feature type="region of interest" description="Disordered" evidence="12">
    <location>
        <begin position="268"/>
        <end position="287"/>
    </location>
</feature>